<evidence type="ECO:0008006" key="3">
    <source>
        <dbReference type="Google" id="ProtNLM"/>
    </source>
</evidence>
<accession>A0A9N9PZN1</accession>
<protein>
    <recommendedName>
        <fullName evidence="3">AB hydrolase-1 domain-containing protein</fullName>
    </recommendedName>
</protein>
<dbReference type="AlphaFoldDB" id="A0A9N9PZN1"/>
<name>A0A9N9PZN1_9HELO</name>
<organism evidence="1 2">
    <name type="scientific">Hymenoscyphus fraxineus</name>
    <dbReference type="NCBI Taxonomy" id="746836"/>
    <lineage>
        <taxon>Eukaryota</taxon>
        <taxon>Fungi</taxon>
        <taxon>Dikarya</taxon>
        <taxon>Ascomycota</taxon>
        <taxon>Pezizomycotina</taxon>
        <taxon>Leotiomycetes</taxon>
        <taxon>Helotiales</taxon>
        <taxon>Helotiaceae</taxon>
        <taxon>Hymenoscyphus</taxon>
    </lineage>
</organism>
<sequence>MRPGAASLSLCVKEYIPLNNIEAEEGSITIIAAHANGFPKEISEQLFEEIIQSCPNKIRGIWIADCANQGLSGIENEDLLGDDTSWCDHSRDLHGMLNHFRERISPPIFGIGHSMGCAQLDIWPSKEEFEASIIKNSFFGSLDARAMKKYLEFRVRPVPTKLYPVTGTAKIPEGAVTLTTTRHQEAWSYVRANISPLSPSPDDPRERLIAPELDLTDEGKLISTRPESILALLDLPQLRSGMLWLYGSETPINSESLQEEKRRLTGSKRGGSGEVKLKRVEECVIENSGHLVPLEKVSECTGIIAEWLGKETRRFLQDEGVFRTHSRQVSSENGLAVSKE</sequence>
<dbReference type="OrthoDB" id="94039at2759"/>
<reference evidence="1" key="1">
    <citation type="submission" date="2021-07" db="EMBL/GenBank/DDBJ databases">
        <authorList>
            <person name="Durling M."/>
        </authorList>
    </citation>
    <scope>NUCLEOTIDE SEQUENCE</scope>
</reference>
<dbReference type="InterPro" id="IPR029058">
    <property type="entry name" value="AB_hydrolase_fold"/>
</dbReference>
<dbReference type="SUPFAM" id="SSF53474">
    <property type="entry name" value="alpha/beta-Hydrolases"/>
    <property type="match status" value="1"/>
</dbReference>
<gene>
    <name evidence="1" type="ORF">HYFRA_00013294</name>
</gene>
<evidence type="ECO:0000313" key="2">
    <source>
        <dbReference type="Proteomes" id="UP000696280"/>
    </source>
</evidence>
<dbReference type="Gene3D" id="3.40.50.1820">
    <property type="entry name" value="alpha/beta hydrolase"/>
    <property type="match status" value="2"/>
</dbReference>
<proteinExistence type="predicted"/>
<evidence type="ECO:0000313" key="1">
    <source>
        <dbReference type="EMBL" id="CAG8961238.1"/>
    </source>
</evidence>
<dbReference type="Proteomes" id="UP000696280">
    <property type="component" value="Unassembled WGS sequence"/>
</dbReference>
<keyword evidence="2" id="KW-1185">Reference proteome</keyword>
<dbReference type="EMBL" id="CAJVRL010000104">
    <property type="protein sequence ID" value="CAG8961238.1"/>
    <property type="molecule type" value="Genomic_DNA"/>
</dbReference>
<comment type="caution">
    <text evidence="1">The sequence shown here is derived from an EMBL/GenBank/DDBJ whole genome shotgun (WGS) entry which is preliminary data.</text>
</comment>